<dbReference type="Proteomes" id="UP001180020">
    <property type="component" value="Unassembled WGS sequence"/>
</dbReference>
<keyword evidence="1" id="KW-0235">DNA replication</keyword>
<reference evidence="3" key="2">
    <citation type="submission" date="2023-06" db="EMBL/GenBank/DDBJ databases">
        <authorList>
            <person name="Ma L."/>
            <person name="Liu K.-W."/>
            <person name="Li Z."/>
            <person name="Hsiao Y.-Y."/>
            <person name="Qi Y."/>
            <person name="Fu T."/>
            <person name="Tang G."/>
            <person name="Zhang D."/>
            <person name="Sun W.-H."/>
            <person name="Liu D.-K."/>
            <person name="Li Y."/>
            <person name="Chen G.-Z."/>
            <person name="Liu X.-D."/>
            <person name="Liao X.-Y."/>
            <person name="Jiang Y.-T."/>
            <person name="Yu X."/>
            <person name="Hao Y."/>
            <person name="Huang J."/>
            <person name="Zhao X.-W."/>
            <person name="Ke S."/>
            <person name="Chen Y.-Y."/>
            <person name="Wu W.-L."/>
            <person name="Hsu J.-L."/>
            <person name="Lin Y.-F."/>
            <person name="Huang M.-D."/>
            <person name="Li C.-Y."/>
            <person name="Huang L."/>
            <person name="Wang Z.-W."/>
            <person name="Zhao X."/>
            <person name="Zhong W.-Y."/>
            <person name="Peng D.-H."/>
            <person name="Ahmad S."/>
            <person name="Lan S."/>
            <person name="Zhang J.-S."/>
            <person name="Tsai W.-C."/>
            <person name="Van De Peer Y."/>
            <person name="Liu Z.-J."/>
        </authorList>
    </citation>
    <scope>NUCLEOTIDE SEQUENCE</scope>
    <source>
        <strain evidence="3">CP</strain>
        <tissue evidence="3">Leaves</tissue>
    </source>
</reference>
<organism evidence="3 4">
    <name type="scientific">Acorus calamus</name>
    <name type="common">Sweet flag</name>
    <dbReference type="NCBI Taxonomy" id="4465"/>
    <lineage>
        <taxon>Eukaryota</taxon>
        <taxon>Viridiplantae</taxon>
        <taxon>Streptophyta</taxon>
        <taxon>Embryophyta</taxon>
        <taxon>Tracheophyta</taxon>
        <taxon>Spermatophyta</taxon>
        <taxon>Magnoliopsida</taxon>
        <taxon>Liliopsida</taxon>
        <taxon>Acoraceae</taxon>
        <taxon>Acorus</taxon>
    </lineage>
</organism>
<evidence type="ECO:0000256" key="1">
    <source>
        <dbReference type="ARBA" id="ARBA00022705"/>
    </source>
</evidence>
<evidence type="ECO:0000259" key="2">
    <source>
        <dbReference type="Pfam" id="PF09079"/>
    </source>
</evidence>
<evidence type="ECO:0000313" key="4">
    <source>
        <dbReference type="Proteomes" id="UP001180020"/>
    </source>
</evidence>
<reference evidence="3" key="1">
    <citation type="journal article" date="2023" name="Nat. Commun.">
        <title>Diploid and tetraploid genomes of Acorus and the evolution of monocots.</title>
        <authorList>
            <person name="Ma L."/>
            <person name="Liu K.W."/>
            <person name="Li Z."/>
            <person name="Hsiao Y.Y."/>
            <person name="Qi Y."/>
            <person name="Fu T."/>
            <person name="Tang G.D."/>
            <person name="Zhang D."/>
            <person name="Sun W.H."/>
            <person name="Liu D.K."/>
            <person name="Li Y."/>
            <person name="Chen G.Z."/>
            <person name="Liu X.D."/>
            <person name="Liao X.Y."/>
            <person name="Jiang Y.T."/>
            <person name="Yu X."/>
            <person name="Hao Y."/>
            <person name="Huang J."/>
            <person name="Zhao X.W."/>
            <person name="Ke S."/>
            <person name="Chen Y.Y."/>
            <person name="Wu W.L."/>
            <person name="Hsu J.L."/>
            <person name="Lin Y.F."/>
            <person name="Huang M.D."/>
            <person name="Li C.Y."/>
            <person name="Huang L."/>
            <person name="Wang Z.W."/>
            <person name="Zhao X."/>
            <person name="Zhong W.Y."/>
            <person name="Peng D.H."/>
            <person name="Ahmad S."/>
            <person name="Lan S."/>
            <person name="Zhang J.S."/>
            <person name="Tsai W.C."/>
            <person name="Van de Peer Y."/>
            <person name="Liu Z.J."/>
        </authorList>
    </citation>
    <scope>NUCLEOTIDE SEQUENCE</scope>
    <source>
        <strain evidence="3">CP</strain>
    </source>
</reference>
<dbReference type="InterPro" id="IPR015163">
    <property type="entry name" value="Cdc6_C"/>
</dbReference>
<name>A0AAV9DF11_ACOCL</name>
<gene>
    <name evidence="3" type="ORF">QJS10_CPB14g01730</name>
</gene>
<dbReference type="GO" id="GO:0006260">
    <property type="term" value="P:DNA replication"/>
    <property type="evidence" value="ECO:0007669"/>
    <property type="project" value="UniProtKB-KW"/>
</dbReference>
<keyword evidence="4" id="KW-1185">Reference proteome</keyword>
<dbReference type="Pfam" id="PF09079">
    <property type="entry name" value="WHD_Cdc6"/>
    <property type="match status" value="1"/>
</dbReference>
<evidence type="ECO:0000313" key="3">
    <source>
        <dbReference type="EMBL" id="KAK1299499.1"/>
    </source>
</evidence>
<feature type="domain" description="Cdc6 C-terminal" evidence="2">
    <location>
        <begin position="3"/>
        <end position="42"/>
    </location>
</feature>
<sequence>MLEFSTMCRVLGDQGLVKLGQSREDRLRKVKLKIDNNDVVFALQGIRFFQNCLR</sequence>
<comment type="caution">
    <text evidence="3">The sequence shown here is derived from an EMBL/GenBank/DDBJ whole genome shotgun (WGS) entry which is preliminary data.</text>
</comment>
<accession>A0AAV9DF11</accession>
<protein>
    <recommendedName>
        <fullName evidence="2">Cdc6 C-terminal domain-containing protein</fullName>
    </recommendedName>
</protein>
<dbReference type="AlphaFoldDB" id="A0AAV9DF11"/>
<dbReference type="EMBL" id="JAUJYO010000014">
    <property type="protein sequence ID" value="KAK1299499.1"/>
    <property type="molecule type" value="Genomic_DNA"/>
</dbReference>
<proteinExistence type="predicted"/>